<dbReference type="EMBL" id="WTVR01000002">
    <property type="protein sequence ID" value="NMF87112.1"/>
    <property type="molecule type" value="Genomic_DNA"/>
</dbReference>
<evidence type="ECO:0000256" key="3">
    <source>
        <dbReference type="ARBA" id="ARBA00023163"/>
    </source>
</evidence>
<comment type="caution">
    <text evidence="6">The sequence shown here is derived from an EMBL/GenBank/DDBJ whole genome shotgun (WGS) entry which is preliminary data.</text>
</comment>
<dbReference type="SMART" id="SM00347">
    <property type="entry name" value="HTH_MARR"/>
    <property type="match status" value="1"/>
</dbReference>
<gene>
    <name evidence="6" type="ORF">GPA26_01320</name>
</gene>
<evidence type="ECO:0000259" key="5">
    <source>
        <dbReference type="PROSITE" id="PS50995"/>
    </source>
</evidence>
<dbReference type="PROSITE" id="PS01117">
    <property type="entry name" value="HTH_MARR_1"/>
    <property type="match status" value="1"/>
</dbReference>
<keyword evidence="2" id="KW-0238">DNA-binding</keyword>
<dbReference type="PRINTS" id="PR00598">
    <property type="entry name" value="HTHMARR"/>
</dbReference>
<dbReference type="SUPFAM" id="SSF46785">
    <property type="entry name" value="Winged helix' DNA-binding domain"/>
    <property type="match status" value="1"/>
</dbReference>
<protein>
    <submittedName>
        <fullName evidence="6">MarR family transcriptional regulator</fullName>
    </submittedName>
</protein>
<evidence type="ECO:0000256" key="4">
    <source>
        <dbReference type="SAM" id="MobiDB-lite"/>
    </source>
</evidence>
<evidence type="ECO:0000313" key="7">
    <source>
        <dbReference type="Proteomes" id="UP000652074"/>
    </source>
</evidence>
<evidence type="ECO:0000313" key="6">
    <source>
        <dbReference type="EMBL" id="NMF87112.1"/>
    </source>
</evidence>
<organism evidence="6 7">
    <name type="scientific">Aromatoleum petrolei</name>
    <dbReference type="NCBI Taxonomy" id="76116"/>
    <lineage>
        <taxon>Bacteria</taxon>
        <taxon>Pseudomonadati</taxon>
        <taxon>Pseudomonadota</taxon>
        <taxon>Betaproteobacteria</taxon>
        <taxon>Rhodocyclales</taxon>
        <taxon>Rhodocyclaceae</taxon>
        <taxon>Aromatoleum</taxon>
    </lineage>
</organism>
<sequence>MRAKESGPATARAAKGSSNAAANAIEQAPKAKGVDTAAQRRDIRLGYLIHDVSRMRRTVFDQLMKPLGITRAQWWVLAHLSRHDGMAQTQLASMLDVGKASLGSLLDRLEATGFIERRPDATDRRMKRVFLSRSSHQLLEKLVKIESDFNEQILASLTDNDRSELIRMLSSIKESLLTLGSGESADIEIDGE</sequence>
<dbReference type="InterPro" id="IPR036388">
    <property type="entry name" value="WH-like_DNA-bd_sf"/>
</dbReference>
<keyword evidence="7" id="KW-1185">Reference proteome</keyword>
<dbReference type="PANTHER" id="PTHR42756">
    <property type="entry name" value="TRANSCRIPTIONAL REGULATOR, MARR"/>
    <property type="match status" value="1"/>
</dbReference>
<dbReference type="Gene3D" id="1.10.10.10">
    <property type="entry name" value="Winged helix-like DNA-binding domain superfamily/Winged helix DNA-binding domain"/>
    <property type="match status" value="1"/>
</dbReference>
<dbReference type="RefSeq" id="WP_169204564.1">
    <property type="nucleotide sequence ID" value="NZ_CP059560.1"/>
</dbReference>
<evidence type="ECO:0000256" key="2">
    <source>
        <dbReference type="ARBA" id="ARBA00023125"/>
    </source>
</evidence>
<dbReference type="InterPro" id="IPR023187">
    <property type="entry name" value="Tscrpt_reg_MarR-type_CS"/>
</dbReference>
<keyword evidence="3" id="KW-0804">Transcription</keyword>
<feature type="compositionally biased region" description="Low complexity" evidence="4">
    <location>
        <begin position="9"/>
        <end position="24"/>
    </location>
</feature>
<dbReference type="Pfam" id="PF12802">
    <property type="entry name" value="MarR_2"/>
    <property type="match status" value="1"/>
</dbReference>
<dbReference type="PANTHER" id="PTHR42756:SF1">
    <property type="entry name" value="TRANSCRIPTIONAL REPRESSOR OF EMRAB OPERON"/>
    <property type="match status" value="1"/>
</dbReference>
<dbReference type="Proteomes" id="UP000652074">
    <property type="component" value="Unassembled WGS sequence"/>
</dbReference>
<reference evidence="6 7" key="1">
    <citation type="submission" date="2019-12" db="EMBL/GenBank/DDBJ databases">
        <title>Comparative genomics gives insights into the taxonomy of the Azoarcus-Aromatoleum group and reveals separate origins of nif in the plant-associated Azoarcus and non-plant-associated Aromatoleum sub-groups.</title>
        <authorList>
            <person name="Lafos M."/>
            <person name="Maluk M."/>
            <person name="Batista M."/>
            <person name="Junghare M."/>
            <person name="Carmona M."/>
            <person name="Faoro H."/>
            <person name="Cruz L.M."/>
            <person name="Battistoni F."/>
            <person name="De Souza E."/>
            <person name="Pedrosa F."/>
            <person name="Chen W.-M."/>
            <person name="Poole P.S."/>
            <person name="Dixon R.A."/>
            <person name="James E.K."/>
        </authorList>
    </citation>
    <scope>NUCLEOTIDE SEQUENCE [LARGE SCALE GENOMIC DNA]</scope>
    <source>
        <strain evidence="6 7">ToN1</strain>
    </source>
</reference>
<keyword evidence="1" id="KW-0805">Transcription regulation</keyword>
<name>A0ABX1MGN8_9RHOO</name>
<evidence type="ECO:0000256" key="1">
    <source>
        <dbReference type="ARBA" id="ARBA00023015"/>
    </source>
</evidence>
<feature type="domain" description="HTH marR-type" evidence="5">
    <location>
        <begin position="42"/>
        <end position="174"/>
    </location>
</feature>
<dbReference type="InterPro" id="IPR000835">
    <property type="entry name" value="HTH_MarR-typ"/>
</dbReference>
<dbReference type="InterPro" id="IPR036390">
    <property type="entry name" value="WH_DNA-bd_sf"/>
</dbReference>
<accession>A0ABX1MGN8</accession>
<dbReference type="PROSITE" id="PS50995">
    <property type="entry name" value="HTH_MARR_2"/>
    <property type="match status" value="1"/>
</dbReference>
<feature type="region of interest" description="Disordered" evidence="4">
    <location>
        <begin position="1"/>
        <end position="36"/>
    </location>
</feature>
<proteinExistence type="predicted"/>